<comment type="caution">
    <text evidence="1">The sequence shown here is derived from an EMBL/GenBank/DDBJ whole genome shotgun (WGS) entry which is preliminary data.</text>
</comment>
<evidence type="ECO:0000313" key="2">
    <source>
        <dbReference type="Proteomes" id="UP001250932"/>
    </source>
</evidence>
<evidence type="ECO:0000313" key="1">
    <source>
        <dbReference type="EMBL" id="MDT7041326.1"/>
    </source>
</evidence>
<accession>A0ABU3K4K9</accession>
<dbReference type="RefSeq" id="WP_313831681.1">
    <property type="nucleotide sequence ID" value="NZ_JAQOUE010000001.1"/>
</dbReference>
<dbReference type="Proteomes" id="UP001250932">
    <property type="component" value="Unassembled WGS sequence"/>
</dbReference>
<protein>
    <submittedName>
        <fullName evidence="1">Uncharacterized protein</fullName>
    </submittedName>
</protein>
<proteinExistence type="predicted"/>
<reference evidence="1 2" key="1">
    <citation type="journal article" date="2023" name="ISME J.">
        <title>Cultivation and genomic characterization of novel and ubiquitous marine nitrite-oxidizing bacteria from the Nitrospirales.</title>
        <authorList>
            <person name="Mueller A.J."/>
            <person name="Daebeler A."/>
            <person name="Herbold C.W."/>
            <person name="Kirkegaard R.H."/>
            <person name="Daims H."/>
        </authorList>
    </citation>
    <scope>NUCLEOTIDE SEQUENCE [LARGE SCALE GENOMIC DNA]</scope>
    <source>
        <strain evidence="1 2">EB</strain>
    </source>
</reference>
<gene>
    <name evidence="1" type="ORF">PPG34_03130</name>
</gene>
<organism evidence="1 2">
    <name type="scientific">Candidatus Nitronereus thalassa</name>
    <dbReference type="NCBI Taxonomy" id="3020898"/>
    <lineage>
        <taxon>Bacteria</taxon>
        <taxon>Pseudomonadati</taxon>
        <taxon>Nitrospirota</taxon>
        <taxon>Nitrospiria</taxon>
        <taxon>Nitrospirales</taxon>
        <taxon>Nitrospiraceae</taxon>
        <taxon>Candidatus Nitronereus</taxon>
    </lineage>
</organism>
<dbReference type="EMBL" id="JAQOUE010000001">
    <property type="protein sequence ID" value="MDT7041326.1"/>
    <property type="molecule type" value="Genomic_DNA"/>
</dbReference>
<keyword evidence="2" id="KW-1185">Reference proteome</keyword>
<sequence length="58" mass="6420">MRALLNQVPSVVLESDDPVEQVLPRLFPSDFTQTLCQLGVCLKSGLSKKNTHDSLLTH</sequence>
<name>A0ABU3K4K9_9BACT</name>